<sequence>MSSFPQTLCFASFLQRSSSLVERDLLVVVLNRASNAVSSWRVFWNQIRVLAAVAGAGIAVLAFHSPLVCFQV</sequence>
<evidence type="ECO:0000313" key="4">
    <source>
        <dbReference type="EMBL" id="GMN26940.1"/>
    </source>
</evidence>
<evidence type="ECO:0000256" key="1">
    <source>
        <dbReference type="SAM" id="Phobius"/>
    </source>
</evidence>
<keyword evidence="1" id="KW-1133">Transmembrane helix</keyword>
<name>A0AA87YZ35_FICCA</name>
<proteinExistence type="predicted"/>
<evidence type="ECO:0000313" key="3">
    <source>
        <dbReference type="EMBL" id="GMN26925.1"/>
    </source>
</evidence>
<keyword evidence="6" id="KW-1185">Reference proteome</keyword>
<keyword evidence="1" id="KW-0812">Transmembrane</keyword>
<feature type="transmembrane region" description="Helical" evidence="1">
    <location>
        <begin position="47"/>
        <end position="70"/>
    </location>
</feature>
<dbReference type="EMBL" id="BTGU01001641">
    <property type="protein sequence ID" value="GMN26940.1"/>
    <property type="molecule type" value="Genomic_DNA"/>
</dbReference>
<comment type="caution">
    <text evidence="2">The sequence shown here is derived from an EMBL/GenBank/DDBJ whole genome shotgun (WGS) entry which is preliminary data.</text>
</comment>
<reference evidence="2" key="1">
    <citation type="submission" date="2023-07" db="EMBL/GenBank/DDBJ databases">
        <title>draft genome sequence of fig (Ficus carica).</title>
        <authorList>
            <person name="Takahashi T."/>
            <person name="Nishimura K."/>
        </authorList>
    </citation>
    <scope>NUCLEOTIDE SEQUENCE</scope>
</reference>
<protein>
    <submittedName>
        <fullName evidence="2">Uncharacterized protein</fullName>
    </submittedName>
</protein>
<dbReference type="AlphaFoldDB" id="A0AA87YZ35"/>
<dbReference type="EMBL" id="BTGU01001639">
    <property type="protein sequence ID" value="GMN26879.1"/>
    <property type="molecule type" value="Genomic_DNA"/>
</dbReference>
<gene>
    <name evidence="2" type="ORF">TIFTF001_040926</name>
    <name evidence="3" type="ORF">TIFTF001_040930</name>
    <name evidence="4" type="ORF">TIFTF001_040940</name>
    <name evidence="5" type="ORF">TIFTF001_040944</name>
</gene>
<keyword evidence="1" id="KW-0472">Membrane</keyword>
<evidence type="ECO:0000313" key="2">
    <source>
        <dbReference type="EMBL" id="GMN26879.1"/>
    </source>
</evidence>
<dbReference type="EMBL" id="BTGU01001640">
    <property type="protein sequence ID" value="GMN26925.1"/>
    <property type="molecule type" value="Genomic_DNA"/>
</dbReference>
<dbReference type="Proteomes" id="UP001187192">
    <property type="component" value="Unassembled WGS sequence"/>
</dbReference>
<dbReference type="EMBL" id="BTGU01001642">
    <property type="protein sequence ID" value="GMN26974.1"/>
    <property type="molecule type" value="Genomic_DNA"/>
</dbReference>
<evidence type="ECO:0000313" key="6">
    <source>
        <dbReference type="Proteomes" id="UP001187192"/>
    </source>
</evidence>
<accession>A0AA87YZ35</accession>
<organism evidence="2 6">
    <name type="scientific">Ficus carica</name>
    <name type="common">Common fig</name>
    <dbReference type="NCBI Taxonomy" id="3494"/>
    <lineage>
        <taxon>Eukaryota</taxon>
        <taxon>Viridiplantae</taxon>
        <taxon>Streptophyta</taxon>
        <taxon>Embryophyta</taxon>
        <taxon>Tracheophyta</taxon>
        <taxon>Spermatophyta</taxon>
        <taxon>Magnoliopsida</taxon>
        <taxon>eudicotyledons</taxon>
        <taxon>Gunneridae</taxon>
        <taxon>Pentapetalae</taxon>
        <taxon>rosids</taxon>
        <taxon>fabids</taxon>
        <taxon>Rosales</taxon>
        <taxon>Moraceae</taxon>
        <taxon>Ficeae</taxon>
        <taxon>Ficus</taxon>
    </lineage>
</organism>
<evidence type="ECO:0000313" key="5">
    <source>
        <dbReference type="EMBL" id="GMN26974.1"/>
    </source>
</evidence>